<protein>
    <submittedName>
        <fullName evidence="2">Uroporphyrinogen-III synthase</fullName>
        <ecNumber evidence="2">4.2.1.75</ecNumber>
    </submittedName>
</protein>
<accession>A0A7W7EYK1</accession>
<dbReference type="Proteomes" id="UP000574769">
    <property type="component" value="Unassembled WGS sequence"/>
</dbReference>
<name>A0A7W7EYK1_9SPHN</name>
<keyword evidence="2" id="KW-0456">Lyase</keyword>
<feature type="domain" description="Tetrapyrrole biosynthesis uroporphyrinogen III synthase" evidence="1">
    <location>
        <begin position="17"/>
        <end position="206"/>
    </location>
</feature>
<sequence>MTRPIAVLRPEPGNGRTADRLAALGLAVIRQPLFAVAPVAWTAPDPTGFDALLLTSANAVRHAGIAATPLARLPVWAVGSATAAAARAAGLRVARTGTGGVAALVGDRGDRRLLHLAGRERQAVPGVTAITVYAADPLPVAAAAWAALSGSVALLHSPRAARALAAGVVDRASLRLAALSPAILAAAGSGWDHALAVAVPEEDALLAAARALAD</sequence>
<reference evidence="2 3" key="1">
    <citation type="submission" date="2020-08" db="EMBL/GenBank/DDBJ databases">
        <title>Genomic Encyclopedia of Type Strains, Phase IV (KMG-IV): sequencing the most valuable type-strain genomes for metagenomic binning, comparative biology and taxonomic classification.</title>
        <authorList>
            <person name="Goeker M."/>
        </authorList>
    </citation>
    <scope>NUCLEOTIDE SEQUENCE [LARGE SCALE GENOMIC DNA]</scope>
    <source>
        <strain evidence="2 3">DSM 15867</strain>
    </source>
</reference>
<evidence type="ECO:0000313" key="2">
    <source>
        <dbReference type="EMBL" id="MBB4618154.1"/>
    </source>
</evidence>
<dbReference type="AlphaFoldDB" id="A0A7W7EYK1"/>
<dbReference type="EC" id="4.2.1.75" evidence="2"/>
<evidence type="ECO:0000313" key="3">
    <source>
        <dbReference type="Proteomes" id="UP000574769"/>
    </source>
</evidence>
<dbReference type="SUPFAM" id="SSF69618">
    <property type="entry name" value="HemD-like"/>
    <property type="match status" value="1"/>
</dbReference>
<keyword evidence="3" id="KW-1185">Reference proteome</keyword>
<dbReference type="Pfam" id="PF02602">
    <property type="entry name" value="HEM4"/>
    <property type="match status" value="1"/>
</dbReference>
<comment type="caution">
    <text evidence="2">The sequence shown here is derived from an EMBL/GenBank/DDBJ whole genome shotgun (WGS) entry which is preliminary data.</text>
</comment>
<proteinExistence type="predicted"/>
<evidence type="ECO:0000259" key="1">
    <source>
        <dbReference type="Pfam" id="PF02602"/>
    </source>
</evidence>
<dbReference type="RefSeq" id="WP_184114647.1">
    <property type="nucleotide sequence ID" value="NZ_JACHNY010000004.1"/>
</dbReference>
<gene>
    <name evidence="2" type="ORF">GGQ96_002290</name>
</gene>
<dbReference type="InterPro" id="IPR036108">
    <property type="entry name" value="4pyrrol_syn_uPrphyn_synt_sf"/>
</dbReference>
<dbReference type="Gene3D" id="3.40.50.10090">
    <property type="match status" value="1"/>
</dbReference>
<dbReference type="GO" id="GO:0004852">
    <property type="term" value="F:uroporphyrinogen-III synthase activity"/>
    <property type="evidence" value="ECO:0007669"/>
    <property type="project" value="UniProtKB-EC"/>
</dbReference>
<dbReference type="GO" id="GO:0033014">
    <property type="term" value="P:tetrapyrrole biosynthetic process"/>
    <property type="evidence" value="ECO:0007669"/>
    <property type="project" value="InterPro"/>
</dbReference>
<dbReference type="InterPro" id="IPR003754">
    <property type="entry name" value="4pyrrol_synth_uPrphyn_synth"/>
</dbReference>
<dbReference type="EMBL" id="JACHNY010000004">
    <property type="protein sequence ID" value="MBB4618154.1"/>
    <property type="molecule type" value="Genomic_DNA"/>
</dbReference>
<organism evidence="2 3">
    <name type="scientific">Sphingomonas abaci</name>
    <dbReference type="NCBI Taxonomy" id="237611"/>
    <lineage>
        <taxon>Bacteria</taxon>
        <taxon>Pseudomonadati</taxon>
        <taxon>Pseudomonadota</taxon>
        <taxon>Alphaproteobacteria</taxon>
        <taxon>Sphingomonadales</taxon>
        <taxon>Sphingomonadaceae</taxon>
        <taxon>Sphingomonas</taxon>
    </lineage>
</organism>